<dbReference type="AlphaFoldDB" id="A0A7W6F664"/>
<dbReference type="RefSeq" id="WP_183503452.1">
    <property type="nucleotide sequence ID" value="NZ_BSPG01000043.1"/>
</dbReference>
<proteinExistence type="predicted"/>
<reference evidence="5" key="2">
    <citation type="journal article" date="2019" name="Int. J. Syst. Evol. Microbiol.">
        <title>The Global Catalogue of Microorganisms (GCM) 10K type strain sequencing project: providing services to taxonomists for standard genome sequencing and annotation.</title>
        <authorList>
            <consortium name="The Broad Institute Genomics Platform"/>
            <consortium name="The Broad Institute Genome Sequencing Center for Infectious Disease"/>
            <person name="Wu L."/>
            <person name="Ma J."/>
        </authorList>
    </citation>
    <scope>NUCLEOTIDE SEQUENCE [LARGE SCALE GENOMIC DNA]</scope>
    <source>
        <strain evidence="5">NBRC 107710</strain>
    </source>
</reference>
<dbReference type="EMBL" id="JACIDN010000002">
    <property type="protein sequence ID" value="MBB3902045.1"/>
    <property type="molecule type" value="Genomic_DNA"/>
</dbReference>
<keyword evidence="5" id="KW-1185">Reference proteome</keyword>
<evidence type="ECO:0000313" key="2">
    <source>
        <dbReference type="EMBL" id="GLS46501.1"/>
    </source>
</evidence>
<name>A0A7W6F664_9HYPH</name>
<dbReference type="EMBL" id="BSPG01000043">
    <property type="protein sequence ID" value="GLS46501.1"/>
    <property type="molecule type" value="Genomic_DNA"/>
</dbReference>
<sequence length="59" mass="6553">MLIHSQTIYDEGRAAKAANQSDEDNPYRAGSQDSLDWLEGYTADEEARTATPPVSDTRH</sequence>
<gene>
    <name evidence="2" type="ORF">GCM10007884_44950</name>
    <name evidence="3" type="ORF">GGR33_001531</name>
</gene>
<reference evidence="2" key="4">
    <citation type="submission" date="2023-01" db="EMBL/GenBank/DDBJ databases">
        <title>Draft genome sequence of Methylobacterium brachythecii strain NBRC 107710.</title>
        <authorList>
            <person name="Sun Q."/>
            <person name="Mori K."/>
        </authorList>
    </citation>
    <scope>NUCLEOTIDE SEQUENCE</scope>
    <source>
        <strain evidence="2">NBRC 107710</strain>
    </source>
</reference>
<dbReference type="Proteomes" id="UP000517759">
    <property type="component" value="Unassembled WGS sequence"/>
</dbReference>
<evidence type="ECO:0000256" key="1">
    <source>
        <dbReference type="SAM" id="MobiDB-lite"/>
    </source>
</evidence>
<comment type="caution">
    <text evidence="3">The sequence shown here is derived from an EMBL/GenBank/DDBJ whole genome shotgun (WGS) entry which is preliminary data.</text>
</comment>
<feature type="region of interest" description="Disordered" evidence="1">
    <location>
        <begin position="1"/>
        <end position="59"/>
    </location>
</feature>
<protein>
    <submittedName>
        <fullName evidence="3">Uncharacterized protein</fullName>
    </submittedName>
</protein>
<reference evidence="3 4" key="3">
    <citation type="submission" date="2020-08" db="EMBL/GenBank/DDBJ databases">
        <title>Genomic Encyclopedia of Type Strains, Phase IV (KMG-IV): sequencing the most valuable type-strain genomes for metagenomic binning, comparative biology and taxonomic classification.</title>
        <authorList>
            <person name="Goeker M."/>
        </authorList>
    </citation>
    <scope>NUCLEOTIDE SEQUENCE [LARGE SCALE GENOMIC DNA]</scope>
    <source>
        <strain evidence="3 4">DSM 24105</strain>
    </source>
</reference>
<organism evidence="3 4">
    <name type="scientific">Methylobacterium brachythecii</name>
    <dbReference type="NCBI Taxonomy" id="1176177"/>
    <lineage>
        <taxon>Bacteria</taxon>
        <taxon>Pseudomonadati</taxon>
        <taxon>Pseudomonadota</taxon>
        <taxon>Alphaproteobacteria</taxon>
        <taxon>Hyphomicrobiales</taxon>
        <taxon>Methylobacteriaceae</taxon>
        <taxon>Methylobacterium</taxon>
    </lineage>
</organism>
<evidence type="ECO:0000313" key="5">
    <source>
        <dbReference type="Proteomes" id="UP001156881"/>
    </source>
</evidence>
<accession>A0A7W6F664</accession>
<dbReference type="Proteomes" id="UP001156881">
    <property type="component" value="Unassembled WGS sequence"/>
</dbReference>
<reference evidence="2" key="1">
    <citation type="journal article" date="2014" name="Int. J. Syst. Evol. Microbiol.">
        <title>Complete genome of a new Firmicutes species belonging to the dominant human colonic microbiota ('Ruminococcus bicirculans') reveals two chromosomes and a selective capacity to utilize plant glucans.</title>
        <authorList>
            <consortium name="NISC Comparative Sequencing Program"/>
            <person name="Wegmann U."/>
            <person name="Louis P."/>
            <person name="Goesmann A."/>
            <person name="Henrissat B."/>
            <person name="Duncan S.H."/>
            <person name="Flint H.J."/>
        </authorList>
    </citation>
    <scope>NUCLEOTIDE SEQUENCE</scope>
    <source>
        <strain evidence="2">NBRC 107710</strain>
    </source>
</reference>
<evidence type="ECO:0000313" key="3">
    <source>
        <dbReference type="EMBL" id="MBB3902045.1"/>
    </source>
</evidence>
<evidence type="ECO:0000313" key="4">
    <source>
        <dbReference type="Proteomes" id="UP000517759"/>
    </source>
</evidence>